<evidence type="ECO:0008006" key="3">
    <source>
        <dbReference type="Google" id="ProtNLM"/>
    </source>
</evidence>
<dbReference type="Proteomes" id="UP001589858">
    <property type="component" value="Unassembled WGS sequence"/>
</dbReference>
<evidence type="ECO:0000313" key="2">
    <source>
        <dbReference type="Proteomes" id="UP001589858"/>
    </source>
</evidence>
<dbReference type="EMBL" id="JBHLTM010000081">
    <property type="protein sequence ID" value="MFC0687109.1"/>
    <property type="molecule type" value="Genomic_DNA"/>
</dbReference>
<comment type="caution">
    <text evidence="1">The sequence shown here is derived from an EMBL/GenBank/DDBJ whole genome shotgun (WGS) entry which is preliminary data.</text>
</comment>
<proteinExistence type="predicted"/>
<gene>
    <name evidence="1" type="ORF">ACFFF8_21215</name>
</gene>
<protein>
    <recommendedName>
        <fullName evidence="3">Metal-dependent phosphohydrolase 7TM extracellular domain-containing protein</fullName>
    </recommendedName>
</protein>
<organism evidence="1 2">
    <name type="scientific">Novosphingobium clariflavum</name>
    <dbReference type="NCBI Taxonomy" id="2029884"/>
    <lineage>
        <taxon>Bacteria</taxon>
        <taxon>Pseudomonadati</taxon>
        <taxon>Pseudomonadota</taxon>
        <taxon>Alphaproteobacteria</taxon>
        <taxon>Sphingomonadales</taxon>
        <taxon>Sphingomonadaceae</taxon>
        <taxon>Novosphingobium</taxon>
    </lineage>
</organism>
<sequence>MSKASRRSTLLQPSSLFLLMLAAVSGLVIAWLAIERVQTATPAAGIAVPQDTSLRFAALPQSARSALLDIEVSAARTATRLDDKHEDRALATAQLASLASSVDGLEQGVPAPMRETIAAGIARARDAAAQGETEEAARILNDLSTRMAAARSA</sequence>
<accession>A0ABV6SCW9</accession>
<evidence type="ECO:0000313" key="1">
    <source>
        <dbReference type="EMBL" id="MFC0687109.1"/>
    </source>
</evidence>
<keyword evidence="2" id="KW-1185">Reference proteome</keyword>
<dbReference type="RefSeq" id="WP_267221196.1">
    <property type="nucleotide sequence ID" value="NZ_JAPCWC010000009.1"/>
</dbReference>
<name>A0ABV6SCW9_9SPHN</name>
<reference evidence="1 2" key="1">
    <citation type="submission" date="2024-09" db="EMBL/GenBank/DDBJ databases">
        <authorList>
            <person name="Sun Q."/>
            <person name="Mori K."/>
        </authorList>
    </citation>
    <scope>NUCLEOTIDE SEQUENCE [LARGE SCALE GENOMIC DNA]</scope>
    <source>
        <strain evidence="1 2">CICC 11035S</strain>
    </source>
</reference>